<proteinExistence type="predicted"/>
<keyword evidence="2" id="KW-1185">Reference proteome</keyword>
<comment type="caution">
    <text evidence="1">The sequence shown here is derived from an EMBL/GenBank/DDBJ whole genome shotgun (WGS) entry which is preliminary data.</text>
</comment>
<dbReference type="STRING" id="1229780.BN381_70065"/>
<protein>
    <submittedName>
        <fullName evidence="1">Uncharacterized protein</fullName>
    </submittedName>
</protein>
<reference evidence="1 2" key="1">
    <citation type="journal article" date="2013" name="ISME J.">
        <title>Metabolic model for the filamentous 'Candidatus Microthrix parvicella' based on genomic and metagenomic analyses.</title>
        <authorList>
            <person name="Jon McIlroy S."/>
            <person name="Kristiansen R."/>
            <person name="Albertsen M."/>
            <person name="Michael Karst S."/>
            <person name="Rossetti S."/>
            <person name="Lund Nielsen J."/>
            <person name="Tandoi V."/>
            <person name="James Seviour R."/>
            <person name="Nielsen P.H."/>
        </authorList>
    </citation>
    <scope>NUCLEOTIDE SEQUENCE [LARGE SCALE GENOMIC DNA]</scope>
    <source>
        <strain evidence="1 2">RN1</strain>
    </source>
</reference>
<gene>
    <name evidence="1" type="ORF">BN381_70065</name>
</gene>
<evidence type="ECO:0000313" key="2">
    <source>
        <dbReference type="Proteomes" id="UP000018291"/>
    </source>
</evidence>
<name>R4Z6J5_9ACTN</name>
<accession>R4Z6J5</accession>
<dbReference type="EMBL" id="CANL01000067">
    <property type="protein sequence ID" value="CCM65366.1"/>
    <property type="molecule type" value="Genomic_DNA"/>
</dbReference>
<dbReference type="HOGENOM" id="CLU_2341553_0_0_11"/>
<organism evidence="1 2">
    <name type="scientific">Candidatus Neomicrothrix parvicella RN1</name>
    <dbReference type="NCBI Taxonomy" id="1229780"/>
    <lineage>
        <taxon>Bacteria</taxon>
        <taxon>Bacillati</taxon>
        <taxon>Actinomycetota</taxon>
        <taxon>Acidimicrobiia</taxon>
        <taxon>Acidimicrobiales</taxon>
        <taxon>Microthrixaceae</taxon>
        <taxon>Candidatus Neomicrothrix</taxon>
    </lineage>
</organism>
<dbReference type="Proteomes" id="UP000018291">
    <property type="component" value="Unassembled WGS sequence"/>
</dbReference>
<sequence>MSRHRAILNLQNRSHRPWCLRQRNRLPQSSRLSTQLVTTSAPTAGSSRLGGNVCCFRKVRCGRSGWRWGIRGCGIGLHGIALYGFARLGDWIPHINH</sequence>
<dbReference type="AlphaFoldDB" id="R4Z6J5"/>
<evidence type="ECO:0000313" key="1">
    <source>
        <dbReference type="EMBL" id="CCM65366.1"/>
    </source>
</evidence>